<sequence>MPLRSRLCRKSRPVGSTSTPGFALQFALNASLSSLPRAIRALDLSGPPLRRRLWPCRLSSAVAIHIQPWMVARPPPPFLKAEQEQPSPVSRGASLASSDPPALDVRWGRGPLRQPPSPERRLPSRTGETPGLLAHTHQRPYKLAIFEVHTPSCAGALPEHLPLSQFGLAAGTCMISTESPALPTHPSIPAPGTNRPSRDRANGRWGCAACALSLGASLAGRPVAANTAQWPVSWFEEELASAPRALPGWQAPALDPNSSVTPSAWADAASAKRIMPCPPTERQW</sequence>
<protein>
    <submittedName>
        <fullName evidence="1">Uncharacterized protein</fullName>
    </submittedName>
</protein>
<accession>A0ACC4DI61</accession>
<keyword evidence="2" id="KW-1185">Reference proteome</keyword>
<evidence type="ECO:0000313" key="2">
    <source>
        <dbReference type="Proteomes" id="UP001638806"/>
    </source>
</evidence>
<organism evidence="1 2">
    <name type="scientific">Purpureocillium lilacinum</name>
    <name type="common">Paecilomyces lilacinus</name>
    <dbReference type="NCBI Taxonomy" id="33203"/>
    <lineage>
        <taxon>Eukaryota</taxon>
        <taxon>Fungi</taxon>
        <taxon>Dikarya</taxon>
        <taxon>Ascomycota</taxon>
        <taxon>Pezizomycotina</taxon>
        <taxon>Sordariomycetes</taxon>
        <taxon>Hypocreomycetidae</taxon>
        <taxon>Hypocreales</taxon>
        <taxon>Ophiocordycipitaceae</taxon>
        <taxon>Purpureocillium</taxon>
    </lineage>
</organism>
<proteinExistence type="predicted"/>
<reference evidence="1" key="1">
    <citation type="submission" date="2024-12" db="EMBL/GenBank/DDBJ databases">
        <title>Comparative genomics and development of molecular markers within Purpureocillium lilacinum and among Purpureocillium species.</title>
        <authorList>
            <person name="Yeh Z.-Y."/>
            <person name="Ni N.-T."/>
            <person name="Lo P.-H."/>
            <person name="Mushyakhwo K."/>
            <person name="Lin C.-F."/>
            <person name="Nai Y.-S."/>
        </authorList>
    </citation>
    <scope>NUCLEOTIDE SEQUENCE</scope>
    <source>
        <strain evidence="1">NCHU-NPUST-175</strain>
    </source>
</reference>
<name>A0ACC4DI61_PURLI</name>
<dbReference type="Proteomes" id="UP001638806">
    <property type="component" value="Unassembled WGS sequence"/>
</dbReference>
<gene>
    <name evidence="1" type="ORF">ACCO45_010684</name>
</gene>
<evidence type="ECO:0000313" key="1">
    <source>
        <dbReference type="EMBL" id="KAL3955121.1"/>
    </source>
</evidence>
<comment type="caution">
    <text evidence="1">The sequence shown here is derived from an EMBL/GenBank/DDBJ whole genome shotgun (WGS) entry which is preliminary data.</text>
</comment>
<dbReference type="EMBL" id="JBGNUJ010000010">
    <property type="protein sequence ID" value="KAL3955121.1"/>
    <property type="molecule type" value="Genomic_DNA"/>
</dbReference>